<dbReference type="PANTHER" id="PTHR36178">
    <property type="entry name" value="SLR0625 PROTEIN"/>
    <property type="match status" value="1"/>
</dbReference>
<evidence type="ECO:0000256" key="1">
    <source>
        <dbReference type="HAMAP-Rule" id="MF_02062"/>
    </source>
</evidence>
<proteinExistence type="inferred from homology"/>
<evidence type="ECO:0000313" key="4">
    <source>
        <dbReference type="Proteomes" id="UP000277294"/>
    </source>
</evidence>
<organism evidence="3 4">
    <name type="scientific">Pigmentiphaga humi</name>
    <dbReference type="NCBI Taxonomy" id="2478468"/>
    <lineage>
        <taxon>Bacteria</taxon>
        <taxon>Pseudomonadati</taxon>
        <taxon>Pseudomonadota</taxon>
        <taxon>Betaproteobacteria</taxon>
        <taxon>Burkholderiales</taxon>
        <taxon>Alcaligenaceae</taxon>
        <taxon>Pigmentiphaga</taxon>
    </lineage>
</organism>
<protein>
    <recommendedName>
        <fullName evidence="1 2">Sodium/glutamate symporter</fullName>
    </recommendedName>
</protein>
<comment type="subcellular location">
    <subcellularLocation>
        <location evidence="1">Cell inner membrane</location>
        <topology evidence="1">Multi-pass membrane protein</topology>
    </subcellularLocation>
</comment>
<keyword evidence="4" id="KW-1185">Reference proteome</keyword>
<dbReference type="InterPro" id="IPR004445">
    <property type="entry name" value="GltS"/>
</dbReference>
<feature type="transmembrane region" description="Helical" evidence="1">
    <location>
        <begin position="82"/>
        <end position="100"/>
    </location>
</feature>
<comment type="function">
    <text evidence="1">Catalyzes the sodium-dependent transport of glutamate.</text>
</comment>
<feature type="transmembrane region" description="Helical" evidence="1">
    <location>
        <begin position="12"/>
        <end position="31"/>
    </location>
</feature>
<keyword evidence="1" id="KW-1133">Transmembrane helix</keyword>
<feature type="transmembrane region" description="Helical" evidence="1">
    <location>
        <begin position="389"/>
        <end position="412"/>
    </location>
</feature>
<keyword evidence="1" id="KW-0997">Cell inner membrane</keyword>
<keyword evidence="1" id="KW-0915">Sodium</keyword>
<dbReference type="HAMAP" id="MF_02062">
    <property type="entry name" value="GltS"/>
    <property type="match status" value="1"/>
</dbReference>
<keyword evidence="1" id="KW-0406">Ion transport</keyword>
<keyword evidence="1" id="KW-0812">Transmembrane</keyword>
<feature type="transmembrane region" description="Helical" evidence="1">
    <location>
        <begin position="51"/>
        <end position="70"/>
    </location>
</feature>
<dbReference type="RefSeq" id="WP_187697812.1">
    <property type="nucleotide sequence ID" value="NZ_UWPJ01000034.1"/>
</dbReference>
<feature type="transmembrane region" description="Helical" evidence="1">
    <location>
        <begin position="106"/>
        <end position="131"/>
    </location>
</feature>
<dbReference type="PANTHER" id="PTHR36178:SF1">
    <property type="entry name" value="SODIUM_GLUTAMATE SYMPORTER"/>
    <property type="match status" value="1"/>
</dbReference>
<dbReference type="GO" id="GO:0015501">
    <property type="term" value="F:glutamate:sodium symporter activity"/>
    <property type="evidence" value="ECO:0007669"/>
    <property type="project" value="UniProtKB-UniRule"/>
</dbReference>
<evidence type="ECO:0000313" key="3">
    <source>
        <dbReference type="EMBL" id="VCU72058.1"/>
    </source>
</evidence>
<keyword evidence="1" id="KW-0029">Amino-acid transport</keyword>
<feature type="transmembrane region" description="Helical" evidence="1">
    <location>
        <begin position="248"/>
        <end position="272"/>
    </location>
</feature>
<dbReference type="NCBIfam" id="TIGR00210">
    <property type="entry name" value="gltS"/>
    <property type="match status" value="1"/>
</dbReference>
<keyword evidence="1" id="KW-0472">Membrane</keyword>
<reference evidence="3 4" key="1">
    <citation type="submission" date="2018-10" db="EMBL/GenBank/DDBJ databases">
        <authorList>
            <person name="Criscuolo A."/>
        </authorList>
    </citation>
    <scope>NUCLEOTIDE SEQUENCE [LARGE SCALE GENOMIC DNA]</scope>
    <source>
        <strain evidence="3">DnA1</strain>
    </source>
</reference>
<accession>A0A3P4B8M4</accession>
<keyword evidence="1" id="KW-1003">Cell membrane</keyword>
<feature type="transmembrane region" description="Helical" evidence="1">
    <location>
        <begin position="321"/>
        <end position="344"/>
    </location>
</feature>
<comment type="similarity">
    <text evidence="1">Belongs to the glutamate:Na(+) symporter (ESS) (TC 2.A.27) family.</text>
</comment>
<dbReference type="EMBL" id="UWPJ01000034">
    <property type="protein sequence ID" value="VCU72058.1"/>
    <property type="molecule type" value="Genomic_DNA"/>
</dbReference>
<feature type="transmembrane region" description="Helical" evidence="1">
    <location>
        <begin position="169"/>
        <end position="192"/>
    </location>
</feature>
<dbReference type="Proteomes" id="UP000277294">
    <property type="component" value="Unassembled WGS sequence"/>
</dbReference>
<dbReference type="AlphaFoldDB" id="A0A3P4B8M4"/>
<keyword evidence="1" id="KW-0769">Symport</keyword>
<evidence type="ECO:0000256" key="2">
    <source>
        <dbReference type="NCBIfam" id="TIGR00210"/>
    </source>
</evidence>
<feature type="transmembrane region" description="Helical" evidence="1">
    <location>
        <begin position="293"/>
        <end position="315"/>
    </location>
</feature>
<dbReference type="GO" id="GO:0015813">
    <property type="term" value="P:L-glutamate transmembrane transport"/>
    <property type="evidence" value="ECO:0007669"/>
    <property type="project" value="UniProtKB-UniRule"/>
</dbReference>
<keyword evidence="1" id="KW-0813">Transport</keyword>
<gene>
    <name evidence="1 3" type="primary">gltS</name>
    <name evidence="3" type="ORF">PIGHUM_04153</name>
</gene>
<feature type="transmembrane region" description="Helical" evidence="1">
    <location>
        <begin position="356"/>
        <end position="377"/>
    </location>
</feature>
<feature type="transmembrane region" description="Helical" evidence="1">
    <location>
        <begin position="223"/>
        <end position="242"/>
    </location>
</feature>
<name>A0A3P4B8M4_9BURK</name>
<keyword evidence="1" id="KW-0739">Sodium transport</keyword>
<dbReference type="GO" id="GO:0005886">
    <property type="term" value="C:plasma membrane"/>
    <property type="evidence" value="ECO:0007669"/>
    <property type="project" value="UniProtKB-SubCell"/>
</dbReference>
<dbReference type="Pfam" id="PF03616">
    <property type="entry name" value="Glt_symporter"/>
    <property type="match status" value="1"/>
</dbReference>
<sequence>MTPLLHRLFQDGVLFIDDLMAFTLAILLLFTGKGLAARVEVLRRYGIPEPVVGGLLCAAVVCALYYGTGLRVEFDLSARDMLLLYFFAALGLNSNIRALFSGGRMLLVLVLLASGFMVLQNGLGMAMAAAFGMDPRTGLMVGSVSLTGGVGTTLAWAPHFAGTLGIRGAAELGLAANMFGLIAACVVGGPVASHLIRRHRLAPAANADLEVGTLYSEAPHAKLDYYGVLLAVFWLNLALMLGNGVSTLIGMAGLKLPAFVGCLLAGIGLRAAGDLIAPEGGRMWRFAAMQPGIALISDIGLGMFLTMALMGMQLWELQAMFGFLTLTLALQIALAVVFTVFVVFRLMGRDYEATVVCSAFGGISLGSTATAVANMSAVTREYGAAPKAFLIVPLVCGFFIDLVNALVIGLMAR</sequence>